<organism evidence="2 3">
    <name type="scientific">Nannocystis bainbridge</name>
    <dbReference type="NCBI Taxonomy" id="2995303"/>
    <lineage>
        <taxon>Bacteria</taxon>
        <taxon>Pseudomonadati</taxon>
        <taxon>Myxococcota</taxon>
        <taxon>Polyangia</taxon>
        <taxon>Nannocystales</taxon>
        <taxon>Nannocystaceae</taxon>
        <taxon>Nannocystis</taxon>
    </lineage>
</organism>
<sequence>MERVQSGATGPLPSPGTVRDKALDAPRAPRFATPSELTEALGAGDVFAVREAFPNIYATTDQVAGAGEIERGTVGDWVRAGLLPAPGGSGGRGNKARFPLFAVTLAKFIREQRKQGFGLPDLRPIMVATFCPRILELLAPPRESRSELAKRKQQERSQE</sequence>
<evidence type="ECO:0000313" key="2">
    <source>
        <dbReference type="EMBL" id="MDC0716136.1"/>
    </source>
</evidence>
<gene>
    <name evidence="2" type="ORF">POL25_04475</name>
</gene>
<evidence type="ECO:0000256" key="1">
    <source>
        <dbReference type="SAM" id="MobiDB-lite"/>
    </source>
</evidence>
<dbReference type="EMBL" id="JAQNDL010000001">
    <property type="protein sequence ID" value="MDC0716136.1"/>
    <property type="molecule type" value="Genomic_DNA"/>
</dbReference>
<dbReference type="Proteomes" id="UP001221686">
    <property type="component" value="Unassembled WGS sequence"/>
</dbReference>
<evidence type="ECO:0000313" key="3">
    <source>
        <dbReference type="Proteomes" id="UP001221686"/>
    </source>
</evidence>
<protein>
    <recommendedName>
        <fullName evidence="4">MerR HTH family regulatory protein</fullName>
    </recommendedName>
</protein>
<evidence type="ECO:0008006" key="4">
    <source>
        <dbReference type="Google" id="ProtNLM"/>
    </source>
</evidence>
<keyword evidence="3" id="KW-1185">Reference proteome</keyword>
<feature type="region of interest" description="Disordered" evidence="1">
    <location>
        <begin position="1"/>
        <end position="24"/>
    </location>
</feature>
<proteinExistence type="predicted"/>
<name>A0ABT5DRG3_9BACT</name>
<comment type="caution">
    <text evidence="2">The sequence shown here is derived from an EMBL/GenBank/DDBJ whole genome shotgun (WGS) entry which is preliminary data.</text>
</comment>
<accession>A0ABT5DRG3</accession>
<reference evidence="2 3" key="1">
    <citation type="submission" date="2022-11" db="EMBL/GenBank/DDBJ databases">
        <title>Minimal conservation of predation-associated metabolite biosynthetic gene clusters underscores biosynthetic potential of Myxococcota including descriptions for ten novel species: Archangium lansinium sp. nov., Myxococcus landrumus sp. nov., Nannocystis bai.</title>
        <authorList>
            <person name="Ahearne A."/>
            <person name="Stevens C."/>
            <person name="Dowd S."/>
        </authorList>
    </citation>
    <scope>NUCLEOTIDE SEQUENCE [LARGE SCALE GENOMIC DNA]</scope>
    <source>
        <strain evidence="2 3">BB15-2</strain>
    </source>
</reference>
<dbReference type="RefSeq" id="WP_272084584.1">
    <property type="nucleotide sequence ID" value="NZ_JAQNDL010000001.1"/>
</dbReference>